<sequence length="133" mass="16288">MKTYNFWSISLQYYTVFYLFLIWIDIALFYNKNSHLIIINFQIEKLNEFHIHKATSLSDTYLITQSLLIIIAKDLNCVYKKFEPKSKILRSQNNLYAAIPEENLYDRYWRIRKIKKFLSRKSRFKKKILINNY</sequence>
<reference evidence="2" key="1">
    <citation type="submission" date="2021-09" db="EMBL/GenBank/DDBJ databases">
        <authorList>
            <consortium name="AG Swart"/>
            <person name="Singh M."/>
            <person name="Singh A."/>
            <person name="Seah K."/>
            <person name="Emmerich C."/>
        </authorList>
    </citation>
    <scope>NUCLEOTIDE SEQUENCE</scope>
    <source>
        <strain evidence="2">ATCC30299</strain>
    </source>
</reference>
<proteinExistence type="predicted"/>
<keyword evidence="3" id="KW-1185">Reference proteome</keyword>
<evidence type="ECO:0000313" key="2">
    <source>
        <dbReference type="EMBL" id="CAG9336040.1"/>
    </source>
</evidence>
<keyword evidence="1" id="KW-1133">Transmembrane helix</keyword>
<comment type="caution">
    <text evidence="2">The sequence shown here is derived from an EMBL/GenBank/DDBJ whole genome shotgun (WGS) entry which is preliminary data.</text>
</comment>
<organism evidence="2 3">
    <name type="scientific">Blepharisma stoltei</name>
    <dbReference type="NCBI Taxonomy" id="1481888"/>
    <lineage>
        <taxon>Eukaryota</taxon>
        <taxon>Sar</taxon>
        <taxon>Alveolata</taxon>
        <taxon>Ciliophora</taxon>
        <taxon>Postciliodesmatophora</taxon>
        <taxon>Heterotrichea</taxon>
        <taxon>Heterotrichida</taxon>
        <taxon>Blepharismidae</taxon>
        <taxon>Blepharisma</taxon>
    </lineage>
</organism>
<keyword evidence="1" id="KW-0472">Membrane</keyword>
<dbReference type="Proteomes" id="UP001162131">
    <property type="component" value="Unassembled WGS sequence"/>
</dbReference>
<accession>A0AAU9K8Y5</accession>
<keyword evidence="1" id="KW-0812">Transmembrane</keyword>
<dbReference type="AlphaFoldDB" id="A0AAU9K8Y5"/>
<name>A0AAU9K8Y5_9CILI</name>
<feature type="transmembrane region" description="Helical" evidence="1">
    <location>
        <begin position="12"/>
        <end position="30"/>
    </location>
</feature>
<evidence type="ECO:0000256" key="1">
    <source>
        <dbReference type="SAM" id="Phobius"/>
    </source>
</evidence>
<gene>
    <name evidence="2" type="ORF">BSTOLATCC_MIC65347</name>
</gene>
<dbReference type="EMBL" id="CAJZBQ010000063">
    <property type="protein sequence ID" value="CAG9336040.1"/>
    <property type="molecule type" value="Genomic_DNA"/>
</dbReference>
<protein>
    <submittedName>
        <fullName evidence="2">Uncharacterized protein</fullName>
    </submittedName>
</protein>
<evidence type="ECO:0000313" key="3">
    <source>
        <dbReference type="Proteomes" id="UP001162131"/>
    </source>
</evidence>